<dbReference type="Proteomes" id="UP000076079">
    <property type="component" value="Chromosome"/>
</dbReference>
<dbReference type="PANTHER" id="PTHR12151">
    <property type="entry name" value="ELECTRON TRANSPORT PROTIN SCO1/SENC FAMILY MEMBER"/>
    <property type="match status" value="1"/>
</dbReference>
<reference evidence="6" key="2">
    <citation type="submission" date="2016-04" db="EMBL/GenBank/DDBJ databases">
        <title>First Complete Genome Sequence of a Subdivision 6 Acidobacterium.</title>
        <authorList>
            <person name="Huang S."/>
            <person name="Vieira S."/>
            <person name="Bunk B."/>
            <person name="Riedel T."/>
            <person name="Sproeer C."/>
            <person name="Overmann J."/>
        </authorList>
    </citation>
    <scope>NUCLEOTIDE SEQUENCE [LARGE SCALE GENOMIC DNA]</scope>
    <source>
        <strain evidence="6">DSM 100886 HEG_-6_39</strain>
    </source>
</reference>
<name>A0A143PGN4_LUTPR</name>
<dbReference type="CDD" id="cd02968">
    <property type="entry name" value="SCO"/>
    <property type="match status" value="1"/>
</dbReference>
<dbReference type="EMBL" id="CP015136">
    <property type="protein sequence ID" value="AMY07218.1"/>
    <property type="molecule type" value="Genomic_DNA"/>
</dbReference>
<keyword evidence="4" id="KW-0472">Membrane</keyword>
<keyword evidence="2" id="KW-0479">Metal-binding</keyword>
<proteinExistence type="inferred from homology"/>
<evidence type="ECO:0000256" key="1">
    <source>
        <dbReference type="ARBA" id="ARBA00010996"/>
    </source>
</evidence>
<keyword evidence="2" id="KW-0186">Copper</keyword>
<evidence type="ECO:0000256" key="4">
    <source>
        <dbReference type="SAM" id="Phobius"/>
    </source>
</evidence>
<sequence>MHALAILRHAALATLLVVTAAVWPVAGQGAIRSEPGDPSDKKPRALEGVTYAQRLGDQVPADLAFVDETGKSVRLGDYFGRRPIVLALAYYECPMLCTQVLSGMTAGLKGLKFSAGQEFEVVVVSIDPGEGPGLAAAKKATYVAHYDRENTAGAWHFLTGHKADIDRLAQTVGFSYSYDETIDQYAHAAGLSILTPDGRIARYLFGIDFAPRDLRLAIVEAADRKIGSPVDSVLLYCYHYDPATGKYGLMAMRIVRTAGVLFVLAMVAGWVVLRRRERRGLYGVPPVGVPPGASHKA</sequence>
<organism evidence="5 6">
    <name type="scientific">Luteitalea pratensis</name>
    <dbReference type="NCBI Taxonomy" id="1855912"/>
    <lineage>
        <taxon>Bacteria</taxon>
        <taxon>Pseudomonadati</taxon>
        <taxon>Acidobacteriota</taxon>
        <taxon>Vicinamibacteria</taxon>
        <taxon>Vicinamibacterales</taxon>
        <taxon>Vicinamibacteraceae</taxon>
        <taxon>Luteitalea</taxon>
    </lineage>
</organism>
<dbReference type="GO" id="GO:0046872">
    <property type="term" value="F:metal ion binding"/>
    <property type="evidence" value="ECO:0007669"/>
    <property type="project" value="UniProtKB-KW"/>
</dbReference>
<dbReference type="PATRIC" id="fig|1813736.3.peg.402"/>
<feature type="transmembrane region" description="Helical" evidence="4">
    <location>
        <begin position="254"/>
        <end position="273"/>
    </location>
</feature>
<feature type="binding site" evidence="2">
    <location>
        <position position="97"/>
    </location>
    <ligand>
        <name>Cu cation</name>
        <dbReference type="ChEBI" id="CHEBI:23378"/>
    </ligand>
</feature>
<keyword evidence="3" id="KW-1015">Disulfide bond</keyword>
<dbReference type="SUPFAM" id="SSF52833">
    <property type="entry name" value="Thioredoxin-like"/>
    <property type="match status" value="1"/>
</dbReference>
<accession>A0A143PGN4</accession>
<protein>
    <recommendedName>
        <fullName evidence="7">BsSco</fullName>
    </recommendedName>
</protein>
<comment type="similarity">
    <text evidence="1">Belongs to the SCO1/2 family.</text>
</comment>
<keyword evidence="6" id="KW-1185">Reference proteome</keyword>
<evidence type="ECO:0000256" key="3">
    <source>
        <dbReference type="PIRSR" id="PIRSR603782-2"/>
    </source>
</evidence>
<feature type="binding site" evidence="2">
    <location>
        <position position="93"/>
    </location>
    <ligand>
        <name>Cu cation</name>
        <dbReference type="ChEBI" id="CHEBI:23378"/>
    </ligand>
</feature>
<keyword evidence="4" id="KW-1133">Transmembrane helix</keyword>
<dbReference type="PANTHER" id="PTHR12151:SF8">
    <property type="entry name" value="THIOREDOXIN DOMAIN-CONTAINING PROTEIN"/>
    <property type="match status" value="1"/>
</dbReference>
<feature type="disulfide bond" description="Redox-active" evidence="3">
    <location>
        <begin position="93"/>
        <end position="97"/>
    </location>
</feature>
<dbReference type="RefSeq" id="WP_110169195.1">
    <property type="nucleotide sequence ID" value="NZ_CP015136.1"/>
</dbReference>
<feature type="binding site" evidence="2">
    <location>
        <position position="187"/>
    </location>
    <ligand>
        <name>Cu cation</name>
        <dbReference type="ChEBI" id="CHEBI:23378"/>
    </ligand>
</feature>
<dbReference type="InterPro" id="IPR003782">
    <property type="entry name" value="SCO1/SenC"/>
</dbReference>
<evidence type="ECO:0000256" key="2">
    <source>
        <dbReference type="PIRSR" id="PIRSR603782-1"/>
    </source>
</evidence>
<dbReference type="Pfam" id="PF02630">
    <property type="entry name" value="SCO1-SenC"/>
    <property type="match status" value="1"/>
</dbReference>
<evidence type="ECO:0008006" key="7">
    <source>
        <dbReference type="Google" id="ProtNLM"/>
    </source>
</evidence>
<reference evidence="5 6" key="1">
    <citation type="journal article" date="2016" name="Genome Announc.">
        <title>First Complete Genome Sequence of a Subdivision 6 Acidobacterium Strain.</title>
        <authorList>
            <person name="Huang S."/>
            <person name="Vieira S."/>
            <person name="Bunk B."/>
            <person name="Riedel T."/>
            <person name="Sproer C."/>
            <person name="Overmann J."/>
        </authorList>
    </citation>
    <scope>NUCLEOTIDE SEQUENCE [LARGE SCALE GENOMIC DNA]</scope>
    <source>
        <strain evidence="6">DSM 100886 HEG_-6_39</strain>
    </source>
</reference>
<dbReference type="InterPro" id="IPR036249">
    <property type="entry name" value="Thioredoxin-like_sf"/>
</dbReference>
<keyword evidence="4" id="KW-0812">Transmembrane</keyword>
<dbReference type="KEGG" id="abac:LuPra_00385"/>
<dbReference type="Gene3D" id="3.40.30.10">
    <property type="entry name" value="Glutaredoxin"/>
    <property type="match status" value="1"/>
</dbReference>
<dbReference type="STRING" id="1855912.LuPra_00385"/>
<dbReference type="OrthoDB" id="9786756at2"/>
<dbReference type="AlphaFoldDB" id="A0A143PGN4"/>
<gene>
    <name evidence="5" type="ORF">LuPra_00385</name>
</gene>
<evidence type="ECO:0000313" key="5">
    <source>
        <dbReference type="EMBL" id="AMY07218.1"/>
    </source>
</evidence>
<evidence type="ECO:0000313" key="6">
    <source>
        <dbReference type="Proteomes" id="UP000076079"/>
    </source>
</evidence>